<evidence type="ECO:0000313" key="2">
    <source>
        <dbReference type="Proteomes" id="UP000198558"/>
    </source>
</evidence>
<keyword evidence="2" id="KW-1185">Reference proteome</keyword>
<dbReference type="EMBL" id="FOIN01000001">
    <property type="protein sequence ID" value="SET07819.1"/>
    <property type="molecule type" value="Genomic_DNA"/>
</dbReference>
<dbReference type="GeneID" id="78287219"/>
<protein>
    <recommendedName>
        <fullName evidence="3">Phage minor structural protein, N-terminal region</fullName>
    </recommendedName>
</protein>
<dbReference type="OrthoDB" id="2081999at2"/>
<dbReference type="RefSeq" id="WP_092351525.1">
    <property type="nucleotide sequence ID" value="NZ_FOIN01000001.1"/>
</dbReference>
<organism evidence="1 2">
    <name type="scientific">Thomasclavelia cocleata</name>
    <dbReference type="NCBI Taxonomy" id="69824"/>
    <lineage>
        <taxon>Bacteria</taxon>
        <taxon>Bacillati</taxon>
        <taxon>Bacillota</taxon>
        <taxon>Erysipelotrichia</taxon>
        <taxon>Erysipelotrichales</taxon>
        <taxon>Coprobacillaceae</taxon>
        <taxon>Thomasclavelia</taxon>
    </lineage>
</organism>
<proteinExistence type="predicted"/>
<evidence type="ECO:0000313" key="1">
    <source>
        <dbReference type="EMBL" id="SET07819.1"/>
    </source>
</evidence>
<gene>
    <name evidence="1" type="ORF">SAMN04489758_101176</name>
</gene>
<name>A0A1I0BLJ8_9FIRM</name>
<dbReference type="Proteomes" id="UP000198558">
    <property type="component" value="Unassembled WGS sequence"/>
</dbReference>
<sequence>MSINKLFHKDGSVKELTFVLADRSLHKMSILNNISDITINQNYNSANEISFTIRKEVNNNKANGWDELKDLRIVYVPEIDEYYQAKISCTDTVETIKNITLTSLCEAELSQIMLYNIEINTETDILREEYKIPTTFYKPNDITNSLLHRILEKAPHYQVGYVDVSLWNIQRTFSVDGTSIYDFLVGDLANEIKCLFLFDTTTRTINVYDTLSYCYDCEIREEFTDICPSCGSNNIKKGYGEDTGIFISTENLAQEVSIETNSDNLKNCFRLKAGDELMTATIKGVNPNGSDYIFNFSNDTKNDMPIDLINKLNEYDRDYDDCIKNFKPNIGTDTQIVNNYNSLVDKYNDEKYSSYKYNDDGEKELLRNSYIKFDDNIIGYNKLINVYYDLIDFKLYLESNLMPLILDEEHTSKTEISKLNESNLSPLGLVKVSDSTSSNTVESTIKNYAKVLIYSNFNVTVNTLSWDYYGTDDEEYHYGIWSGTITITNYGDKEDVATTDLIRVKIYDNYEAFISQKIEKNLKKNDEDYGSIFDIFSIKYTESDTDFISALSYYSLNRLTSFCDAYQSALNILIEIDQASEGADLYKTFYLPYYNRLNSLKEEIEVRNSEIKYIDDITLLVEEIKANVQESLDLKNYLGVELWKVFNAYRREDVYENSNYISDGLSNSKLISKADEFLKTAKKELYKASNLQYTVSATLSNFMTMKEFTPFKKKFVLGNWIRLEINSRIFKLRFVNWSLDYSNILNIGISFSTLEKNETYMSDIKSILDSAKSMSTNYDYIANQAEQNDKTNKIVANWIENGFNATAQKITDSNDNNIVIDRNGLLCRNVDDITGKYEDTQLRLVNSTLAITNDNWKTVKAAIGKFTSKDPITGEIKEQFGVLAENVVGQFIIGENLRLYSSDSDAVMSFDNNGLILNVLNNNNQFKNIFQVQKDGTPMLYIDRDGNLVANELKAINGEFTGTIYGSTININDNFTVDKDGTLTAKKAFIVGEIESGSSININNNFKVAPDGTVEIKKGSINIGDKFIVDDSGKIVTLEGGSINTHYLSSDNVYSESSCSENISCNVLKFPYNSENFVGNMYSGNNFLTLCNSKNNYLAISYFLTEGENNSTSYRYMKFDKQNGISPIMFEEDSYFSCPIYLKNKSEIYDSPDPKLAIRASNDIWIASNKSGSGQMEIRSDGVHCWNLYVHGTKNRIVNTDNYGSVALNAIESPSCFFEDVGSGILNENGECIIAFDSRFIETINTACKYYVNLTKCGIGDVYVKEKTLNYFIVSGTPHLEFDWSVKVKQKGYESDRMVVNSKMSGDISSKMQNEKDINTIENNSIDLYWYENYLNNLIQGG</sequence>
<reference evidence="2" key="1">
    <citation type="submission" date="2016-10" db="EMBL/GenBank/DDBJ databases">
        <authorList>
            <person name="Varghese N."/>
            <person name="Submissions S."/>
        </authorList>
    </citation>
    <scope>NUCLEOTIDE SEQUENCE [LARGE SCALE GENOMIC DNA]</scope>
    <source>
        <strain evidence="2">DSM 1551</strain>
    </source>
</reference>
<evidence type="ECO:0008006" key="3">
    <source>
        <dbReference type="Google" id="ProtNLM"/>
    </source>
</evidence>
<accession>A0A1I0BLJ8</accession>